<keyword evidence="4" id="KW-1185">Reference proteome</keyword>
<dbReference type="AlphaFoldDB" id="A0A517ZE44"/>
<evidence type="ECO:0000256" key="1">
    <source>
        <dbReference type="SAM" id="SignalP"/>
    </source>
</evidence>
<keyword evidence="1" id="KW-0732">Signal</keyword>
<reference evidence="3 4" key="1">
    <citation type="submission" date="2019-02" db="EMBL/GenBank/DDBJ databases">
        <title>Deep-cultivation of Planctomycetes and their phenomic and genomic characterization uncovers novel biology.</title>
        <authorList>
            <person name="Wiegand S."/>
            <person name="Jogler M."/>
            <person name="Boedeker C."/>
            <person name="Pinto D."/>
            <person name="Vollmers J."/>
            <person name="Rivas-Marin E."/>
            <person name="Kohn T."/>
            <person name="Peeters S.H."/>
            <person name="Heuer A."/>
            <person name="Rast P."/>
            <person name="Oberbeckmann S."/>
            <person name="Bunk B."/>
            <person name="Jeske O."/>
            <person name="Meyerdierks A."/>
            <person name="Storesund J.E."/>
            <person name="Kallscheuer N."/>
            <person name="Luecker S."/>
            <person name="Lage O.M."/>
            <person name="Pohl T."/>
            <person name="Merkel B.J."/>
            <person name="Hornburger P."/>
            <person name="Mueller R.-W."/>
            <person name="Bruemmer F."/>
            <person name="Labrenz M."/>
            <person name="Spormann A.M."/>
            <person name="Op den Camp H."/>
            <person name="Overmann J."/>
            <person name="Amann R."/>
            <person name="Jetten M.S.M."/>
            <person name="Mascher T."/>
            <person name="Medema M.H."/>
            <person name="Devos D.P."/>
            <person name="Kaster A.-K."/>
            <person name="Ovreas L."/>
            <person name="Rohde M."/>
            <person name="Galperin M.Y."/>
            <person name="Jogler C."/>
        </authorList>
    </citation>
    <scope>NUCLEOTIDE SEQUENCE [LARGE SCALE GENOMIC DNA]</scope>
    <source>
        <strain evidence="3 4">Mal4</strain>
    </source>
</reference>
<proteinExistence type="predicted"/>
<dbReference type="Gene3D" id="3.90.1210.10">
    <property type="entry name" value="Antifreeze-like/N-acetylneuraminic acid synthase C-terminal domain"/>
    <property type="match status" value="1"/>
</dbReference>
<accession>A0A517ZE44</accession>
<feature type="chain" id="PRO_5022243238" description="SAF domain-containing protein" evidence="1">
    <location>
        <begin position="27"/>
        <end position="343"/>
    </location>
</feature>
<dbReference type="Pfam" id="PF08666">
    <property type="entry name" value="SAF"/>
    <property type="match status" value="1"/>
</dbReference>
<organism evidence="3 4">
    <name type="scientific">Maioricimonas rarisocia</name>
    <dbReference type="NCBI Taxonomy" id="2528026"/>
    <lineage>
        <taxon>Bacteria</taxon>
        <taxon>Pseudomonadati</taxon>
        <taxon>Planctomycetota</taxon>
        <taxon>Planctomycetia</taxon>
        <taxon>Planctomycetales</taxon>
        <taxon>Planctomycetaceae</taxon>
        <taxon>Maioricimonas</taxon>
    </lineage>
</organism>
<dbReference type="EMBL" id="CP036275">
    <property type="protein sequence ID" value="QDU40734.1"/>
    <property type="molecule type" value="Genomic_DNA"/>
</dbReference>
<dbReference type="NCBIfam" id="TIGR03177">
    <property type="entry name" value="pilus_cpaB"/>
    <property type="match status" value="1"/>
</dbReference>
<dbReference type="OrthoDB" id="281109at2"/>
<feature type="signal peptide" evidence="1">
    <location>
        <begin position="1"/>
        <end position="26"/>
    </location>
</feature>
<gene>
    <name evidence="3" type="ORF">Mal4_50940</name>
</gene>
<evidence type="ECO:0000313" key="3">
    <source>
        <dbReference type="EMBL" id="QDU40734.1"/>
    </source>
</evidence>
<dbReference type="RefSeq" id="WP_145371996.1">
    <property type="nucleotide sequence ID" value="NZ_CP036275.1"/>
</dbReference>
<dbReference type="InterPro" id="IPR031571">
    <property type="entry name" value="RcpC_dom"/>
</dbReference>
<dbReference type="CDD" id="cd11614">
    <property type="entry name" value="SAF_CpaB_FlgA_like"/>
    <property type="match status" value="1"/>
</dbReference>
<feature type="domain" description="SAF" evidence="2">
    <location>
        <begin position="39"/>
        <end position="101"/>
    </location>
</feature>
<dbReference type="KEGG" id="mri:Mal4_50940"/>
<dbReference type="Pfam" id="PF16976">
    <property type="entry name" value="RcpC"/>
    <property type="match status" value="1"/>
</dbReference>
<name>A0A517ZE44_9PLAN</name>
<evidence type="ECO:0000313" key="4">
    <source>
        <dbReference type="Proteomes" id="UP000320496"/>
    </source>
</evidence>
<dbReference type="InterPro" id="IPR017592">
    <property type="entry name" value="Pilus_assmbl_Flp-typ_CpaB"/>
</dbReference>
<protein>
    <recommendedName>
        <fullName evidence="2">SAF domain-containing protein</fullName>
    </recommendedName>
</protein>
<dbReference type="InterPro" id="IPR013974">
    <property type="entry name" value="SAF"/>
</dbReference>
<evidence type="ECO:0000259" key="2">
    <source>
        <dbReference type="SMART" id="SM00858"/>
    </source>
</evidence>
<sequence length="343" mass="37003" precursor="true">MKPKTLVLLTVAAGCGLLAMLGIQQAMQGGQAAAAVPKTKVLVAAQDILPGVVLTKELVAFKEMPVTSAPEDGISTEEEYVERALIYPVMAGDIIRQSKLSEKGGGGRSLQIPKGMRVISIPVNDTHTLSGLLQPGDRVDVLVTYKSRNTRGGSVTKTKTLLEYTEVFSVDARTVTDVNGETAQSAKIVSLLVTPEQVNYVKLAENKGTLAISWRHRMDDEQVQISEIDETLMEELQGTVGMHESRGEFAGEGDDEFGESETTDVADADQDVSAFLDQQQQQAPPVEEVVQVKPTWTMDVYVGNDMNSHEWEIPEEQLQEEAGAAAGADALKSAVQWMFAPGA</sequence>
<dbReference type="PROSITE" id="PS51257">
    <property type="entry name" value="PROKAR_LIPOPROTEIN"/>
    <property type="match status" value="1"/>
</dbReference>
<dbReference type="SMART" id="SM00858">
    <property type="entry name" value="SAF"/>
    <property type="match status" value="1"/>
</dbReference>
<dbReference type="Proteomes" id="UP000320496">
    <property type="component" value="Chromosome"/>
</dbReference>